<protein>
    <submittedName>
        <fullName evidence="2">Uncharacterized protein</fullName>
    </submittedName>
</protein>
<reference evidence="2" key="1">
    <citation type="submission" date="2014-09" db="EMBL/GenBank/DDBJ databases">
        <authorList>
            <person name="Magalhaes I.L.F."/>
            <person name="Oliveira U."/>
            <person name="Santos F.R."/>
            <person name="Vidigal T.H.D.A."/>
            <person name="Brescovit A.D."/>
            <person name="Santos A.J."/>
        </authorList>
    </citation>
    <scope>NUCLEOTIDE SEQUENCE</scope>
    <source>
        <tissue evidence="2">Shoot tissue taken approximately 20 cm above the soil surface</tissue>
    </source>
</reference>
<sequence>MPLLPLNSGRSHTLLPSQPDPGFITFFAFFLTNSCSVAGPVISFGVKRRDTICSNPLTAAVSLLSKDLWYDDGFIMNLSLMSAFNLLKMETPPLTSAGTLTGKWNFSIALLTSLATGFKWKLTFFDGSTRWKNVFAAPTLETKSPCLTSTFSYRSKDALGLTSSKPIAKSSG</sequence>
<accession>A0A0A9DFT6</accession>
<keyword evidence="1" id="KW-0812">Transmembrane</keyword>
<evidence type="ECO:0000313" key="2">
    <source>
        <dbReference type="EMBL" id="JAD82587.1"/>
    </source>
</evidence>
<keyword evidence="1" id="KW-1133">Transmembrane helix</keyword>
<keyword evidence="1" id="KW-0472">Membrane</keyword>
<name>A0A0A9DFT6_ARUDO</name>
<proteinExistence type="predicted"/>
<feature type="transmembrane region" description="Helical" evidence="1">
    <location>
        <begin position="23"/>
        <end position="46"/>
    </location>
</feature>
<organism evidence="2">
    <name type="scientific">Arundo donax</name>
    <name type="common">Giant reed</name>
    <name type="synonym">Donax arundinaceus</name>
    <dbReference type="NCBI Taxonomy" id="35708"/>
    <lineage>
        <taxon>Eukaryota</taxon>
        <taxon>Viridiplantae</taxon>
        <taxon>Streptophyta</taxon>
        <taxon>Embryophyta</taxon>
        <taxon>Tracheophyta</taxon>
        <taxon>Spermatophyta</taxon>
        <taxon>Magnoliopsida</taxon>
        <taxon>Liliopsida</taxon>
        <taxon>Poales</taxon>
        <taxon>Poaceae</taxon>
        <taxon>PACMAD clade</taxon>
        <taxon>Arundinoideae</taxon>
        <taxon>Arundineae</taxon>
        <taxon>Arundo</taxon>
    </lineage>
</organism>
<dbReference type="AlphaFoldDB" id="A0A0A9DFT6"/>
<reference evidence="2" key="2">
    <citation type="journal article" date="2015" name="Data Brief">
        <title>Shoot transcriptome of the giant reed, Arundo donax.</title>
        <authorList>
            <person name="Barrero R.A."/>
            <person name="Guerrero F.D."/>
            <person name="Moolhuijzen P."/>
            <person name="Goolsby J.A."/>
            <person name="Tidwell J."/>
            <person name="Bellgard S.E."/>
            <person name="Bellgard M.I."/>
        </authorList>
    </citation>
    <scope>NUCLEOTIDE SEQUENCE</scope>
    <source>
        <tissue evidence="2">Shoot tissue taken approximately 20 cm above the soil surface</tissue>
    </source>
</reference>
<dbReference type="EMBL" id="GBRH01215308">
    <property type="protein sequence ID" value="JAD82587.1"/>
    <property type="molecule type" value="Transcribed_RNA"/>
</dbReference>
<evidence type="ECO:0000256" key="1">
    <source>
        <dbReference type="SAM" id="Phobius"/>
    </source>
</evidence>